<dbReference type="EMBL" id="JAUYVI010000001">
    <property type="protein sequence ID" value="MDQ7246398.1"/>
    <property type="molecule type" value="Genomic_DNA"/>
</dbReference>
<sequence>MRRRNFRILAALSLAFALEAHAAQAGSQRPIIGQWCGVDDYVINVADDDIFFHPRRGFYSPPAIDVSVGSDRAAYSQRYESLQVTVSCTLVVTGTQAATETCDNPEDSFYPKQGETAELHRCMPKLEPSV</sequence>
<name>A0ABU0YI74_9PROT</name>
<dbReference type="RefSeq" id="WP_379953783.1">
    <property type="nucleotide sequence ID" value="NZ_JAUYVI010000001.1"/>
</dbReference>
<evidence type="ECO:0000313" key="3">
    <source>
        <dbReference type="Proteomes" id="UP001230156"/>
    </source>
</evidence>
<comment type="caution">
    <text evidence="2">The sequence shown here is derived from an EMBL/GenBank/DDBJ whole genome shotgun (WGS) entry which is preliminary data.</text>
</comment>
<protein>
    <submittedName>
        <fullName evidence="2">Uncharacterized protein</fullName>
    </submittedName>
</protein>
<keyword evidence="1" id="KW-0732">Signal</keyword>
<feature type="signal peptide" evidence="1">
    <location>
        <begin position="1"/>
        <end position="22"/>
    </location>
</feature>
<accession>A0ABU0YI74</accession>
<feature type="chain" id="PRO_5045490838" evidence="1">
    <location>
        <begin position="23"/>
        <end position="130"/>
    </location>
</feature>
<evidence type="ECO:0000256" key="1">
    <source>
        <dbReference type="SAM" id="SignalP"/>
    </source>
</evidence>
<keyword evidence="3" id="KW-1185">Reference proteome</keyword>
<dbReference type="Proteomes" id="UP001230156">
    <property type="component" value="Unassembled WGS sequence"/>
</dbReference>
<gene>
    <name evidence="2" type="ORF">Q8A70_01910</name>
</gene>
<organism evidence="2 3">
    <name type="scientific">Dongia sedimenti</name>
    <dbReference type="NCBI Taxonomy" id="3064282"/>
    <lineage>
        <taxon>Bacteria</taxon>
        <taxon>Pseudomonadati</taxon>
        <taxon>Pseudomonadota</taxon>
        <taxon>Alphaproteobacteria</taxon>
        <taxon>Rhodospirillales</taxon>
        <taxon>Dongiaceae</taxon>
        <taxon>Dongia</taxon>
    </lineage>
</organism>
<evidence type="ECO:0000313" key="2">
    <source>
        <dbReference type="EMBL" id="MDQ7246398.1"/>
    </source>
</evidence>
<reference evidence="3" key="1">
    <citation type="submission" date="2023-08" db="EMBL/GenBank/DDBJ databases">
        <title>Rhodospirillaceae gen. nov., a novel taxon isolated from the Yangtze River Yuezi River estuary sludge.</title>
        <authorList>
            <person name="Ruan L."/>
        </authorList>
    </citation>
    <scope>NUCLEOTIDE SEQUENCE [LARGE SCALE GENOMIC DNA]</scope>
    <source>
        <strain evidence="3">R-7</strain>
    </source>
</reference>
<proteinExistence type="predicted"/>